<keyword evidence="3" id="KW-1185">Reference proteome</keyword>
<comment type="caution">
    <text evidence="2">The sequence shown here is derived from an EMBL/GenBank/DDBJ whole genome shotgun (WGS) entry which is preliminary data.</text>
</comment>
<dbReference type="HOGENOM" id="CLU_1455379_0_0_1"/>
<dbReference type="Proteomes" id="UP000006757">
    <property type="component" value="Unassembled WGS sequence"/>
</dbReference>
<dbReference type="InterPro" id="IPR019167">
    <property type="entry name" value="PAT1_dom"/>
</dbReference>
<dbReference type="InParanoid" id="K1WQ89"/>
<gene>
    <name evidence="2" type="ORF">A1Q2_02505</name>
</gene>
<name>K1WQ89_TRIAC</name>
<evidence type="ECO:0000313" key="3">
    <source>
        <dbReference type="Proteomes" id="UP000006757"/>
    </source>
</evidence>
<dbReference type="EMBL" id="AMBO01000263">
    <property type="protein sequence ID" value="EKD03199.1"/>
    <property type="molecule type" value="Genomic_DNA"/>
</dbReference>
<feature type="domain" description="mRNA decay factor PAT1" evidence="1">
    <location>
        <begin position="2"/>
        <end position="182"/>
    </location>
</feature>
<evidence type="ECO:0000313" key="2">
    <source>
        <dbReference type="EMBL" id="EKD03199.1"/>
    </source>
</evidence>
<dbReference type="AlphaFoldDB" id="K1WQ89"/>
<sequence>MLINQCNLGLVAGLLGICTQRMELGAVAATRPGVALFTALLSRAQSLVRGEAPIDPAEREQWTKTFDYFLQTISPHLPDLFPATLAQKAVFGPSAYLLSSEGQARQDRDHGEMERREAEVWGLAAALAVNAPEDQQTNLVAALRDKILHTVQAARDPKTPREKAELKLRNVNMFLHGLGLDASMIE</sequence>
<organism evidence="2 3">
    <name type="scientific">Trichosporon asahii var. asahii (strain CBS 8904)</name>
    <name type="common">Yeast</name>
    <dbReference type="NCBI Taxonomy" id="1220162"/>
    <lineage>
        <taxon>Eukaryota</taxon>
        <taxon>Fungi</taxon>
        <taxon>Dikarya</taxon>
        <taxon>Basidiomycota</taxon>
        <taxon>Agaricomycotina</taxon>
        <taxon>Tremellomycetes</taxon>
        <taxon>Trichosporonales</taxon>
        <taxon>Trichosporonaceae</taxon>
        <taxon>Trichosporon</taxon>
    </lineage>
</organism>
<dbReference type="STRING" id="1220162.K1WQ89"/>
<evidence type="ECO:0000259" key="1">
    <source>
        <dbReference type="Pfam" id="PF09770"/>
    </source>
</evidence>
<dbReference type="Pfam" id="PF09770">
    <property type="entry name" value="PAT1"/>
    <property type="match status" value="1"/>
</dbReference>
<dbReference type="OrthoDB" id="74835at2759"/>
<proteinExistence type="predicted"/>
<accession>K1WQ89</accession>
<reference evidence="2 3" key="1">
    <citation type="journal article" date="2012" name="Eukaryot. Cell">
        <title>Genome sequence of the Trichosporon asahii environmental strain CBS 8904.</title>
        <authorList>
            <person name="Yang R.Y."/>
            <person name="Li H.T."/>
            <person name="Zhu H."/>
            <person name="Zhou G.P."/>
            <person name="Wang M."/>
            <person name="Wang L."/>
        </authorList>
    </citation>
    <scope>NUCLEOTIDE SEQUENCE [LARGE SCALE GENOMIC DNA]</scope>
    <source>
        <strain evidence="2 3">CBS 8904</strain>
    </source>
</reference>
<protein>
    <submittedName>
        <fullName evidence="2">Cytosolic small ribosomal subunit protein</fullName>
    </submittedName>
</protein>
<dbReference type="eggNOG" id="KOG4592">
    <property type="taxonomic scope" value="Eukaryota"/>
</dbReference>